<reference evidence="1" key="1">
    <citation type="submission" date="2020-12" db="EMBL/GenBank/DDBJ databases">
        <title>Metabolic potential, ecology and presence of endohyphal bacteria is reflected in genomic diversity of Mucoromycotina.</title>
        <authorList>
            <person name="Muszewska A."/>
            <person name="Okrasinska A."/>
            <person name="Steczkiewicz K."/>
            <person name="Drgas O."/>
            <person name="Orlowska M."/>
            <person name="Perlinska-Lenart U."/>
            <person name="Aleksandrzak-Piekarczyk T."/>
            <person name="Szatraj K."/>
            <person name="Zielenkiewicz U."/>
            <person name="Pilsyk S."/>
            <person name="Malc E."/>
            <person name="Mieczkowski P."/>
            <person name="Kruszewska J.S."/>
            <person name="Biernat P."/>
            <person name="Pawlowska J."/>
        </authorList>
    </citation>
    <scope>NUCLEOTIDE SEQUENCE</scope>
    <source>
        <strain evidence="1">WA0000017839</strain>
    </source>
</reference>
<sequence length="250" mass="28200">EVPATATSEPSNVAVVEAIGLAGPSHKTSVEVNRKIREFLWEPNFHANTPAEILANTNKPRWNTDVHFNVTPNKELVNRLLVVLERKFAGDGMRTKDLRDKLHKNFINRCKQEKISAAAKEITNTRSRRARRAGENHKRRTKAYGSNMVAINQEMGRDCANALPKEAMSGGESDDEVSETGRRRVIRTVRPSWRSDEYNRFIQVIDRFVGLQLGANSHQLLSRVYGRTVDVAVPTNLNPSLAQWALRHGL</sequence>
<dbReference type="AlphaFoldDB" id="A0A8H7QHK2"/>
<evidence type="ECO:0000313" key="2">
    <source>
        <dbReference type="Proteomes" id="UP000603453"/>
    </source>
</evidence>
<comment type="caution">
    <text evidence="1">The sequence shown here is derived from an EMBL/GenBank/DDBJ whole genome shotgun (WGS) entry which is preliminary data.</text>
</comment>
<dbReference type="OrthoDB" id="2287577at2759"/>
<gene>
    <name evidence="1" type="ORF">INT47_005970</name>
</gene>
<proteinExistence type="predicted"/>
<dbReference type="Proteomes" id="UP000603453">
    <property type="component" value="Unassembled WGS sequence"/>
</dbReference>
<protein>
    <submittedName>
        <fullName evidence="1">Uncharacterized protein</fullName>
    </submittedName>
</protein>
<dbReference type="EMBL" id="JAEPRD010000343">
    <property type="protein sequence ID" value="KAG2191865.1"/>
    <property type="molecule type" value="Genomic_DNA"/>
</dbReference>
<feature type="non-terminal residue" evidence="1">
    <location>
        <position position="1"/>
    </location>
</feature>
<organism evidence="1 2">
    <name type="scientific">Mucor saturninus</name>
    <dbReference type="NCBI Taxonomy" id="64648"/>
    <lineage>
        <taxon>Eukaryota</taxon>
        <taxon>Fungi</taxon>
        <taxon>Fungi incertae sedis</taxon>
        <taxon>Mucoromycota</taxon>
        <taxon>Mucoromycotina</taxon>
        <taxon>Mucoromycetes</taxon>
        <taxon>Mucorales</taxon>
        <taxon>Mucorineae</taxon>
        <taxon>Mucoraceae</taxon>
        <taxon>Mucor</taxon>
    </lineage>
</organism>
<keyword evidence="2" id="KW-1185">Reference proteome</keyword>
<name>A0A8H7QHK2_9FUNG</name>
<accession>A0A8H7QHK2</accession>
<evidence type="ECO:0000313" key="1">
    <source>
        <dbReference type="EMBL" id="KAG2191865.1"/>
    </source>
</evidence>